<dbReference type="GeneTree" id="ENSGT00390000011782"/>
<dbReference type="AlphaFoldDB" id="A0A3B5QBE4"/>
<dbReference type="Ensembl" id="ENSXMAT00000034902.1">
    <property type="protein sequence ID" value="ENSXMAP00000027564.1"/>
    <property type="gene ID" value="ENSXMAG00000021066.1"/>
</dbReference>
<dbReference type="Pfam" id="PF01553">
    <property type="entry name" value="Acyltransferase"/>
    <property type="match status" value="1"/>
</dbReference>
<evidence type="ECO:0000313" key="2">
    <source>
        <dbReference type="Ensembl" id="ENSXMAP00000027564.1"/>
    </source>
</evidence>
<proteinExistence type="predicted"/>
<name>A0A3B5QBE4_XIPMA</name>
<dbReference type="PANTHER" id="PTHR22753">
    <property type="entry name" value="TRANSMEMBRANE PROTEIN 68"/>
    <property type="match status" value="1"/>
</dbReference>
<dbReference type="GO" id="GO:0016746">
    <property type="term" value="F:acyltransferase activity"/>
    <property type="evidence" value="ECO:0007669"/>
    <property type="project" value="InterPro"/>
</dbReference>
<dbReference type="PANTHER" id="PTHR22753:SF14">
    <property type="entry name" value="MONOACYLGLYCEROL_DIACYLGLYCEROL O-ACYLTRANSFERASE"/>
    <property type="match status" value="1"/>
</dbReference>
<reference evidence="3" key="1">
    <citation type="submission" date="2012-01" db="EMBL/GenBank/DDBJ databases">
        <authorList>
            <person name="Walter R."/>
            <person name="Schartl M."/>
            <person name="Warren W."/>
        </authorList>
    </citation>
    <scope>NUCLEOTIDE SEQUENCE [LARGE SCALE GENOMIC DNA]</scope>
    <source>
        <strain evidence="3">JP 163 A</strain>
    </source>
</reference>
<evidence type="ECO:0000313" key="3">
    <source>
        <dbReference type="Proteomes" id="UP000002852"/>
    </source>
</evidence>
<protein>
    <submittedName>
        <fullName evidence="2">Transmembrane protein 68</fullName>
    </submittedName>
</protein>
<reference evidence="2" key="3">
    <citation type="submission" date="2025-08" db="UniProtKB">
        <authorList>
            <consortium name="Ensembl"/>
        </authorList>
    </citation>
    <scope>IDENTIFICATION</scope>
    <source>
        <strain evidence="2">JP 163 A</strain>
    </source>
</reference>
<sequence>MEKIPNRGPALIVYYHGAIPIDYYYFLARVIIQKGRTCHSVADHFLFKIPGFKLLLEVFSVIHGPQEECVRALRNGHLLGISPGGVREAMFSDETYRLFWGKRKGFAQVAIDSQVVQQAVQSLIDKHQQIPGSILRALLERFYTKRKDYQHQN</sequence>
<keyword evidence="3" id="KW-1185">Reference proteome</keyword>
<reference evidence="2" key="4">
    <citation type="submission" date="2025-09" db="UniProtKB">
        <authorList>
            <consortium name="Ensembl"/>
        </authorList>
    </citation>
    <scope>IDENTIFICATION</scope>
    <source>
        <strain evidence="2">JP 163 A</strain>
    </source>
</reference>
<dbReference type="CDD" id="cd07987">
    <property type="entry name" value="LPLAT_MGAT-like"/>
    <property type="match status" value="1"/>
</dbReference>
<accession>A0A3B5QBE4</accession>
<feature type="domain" description="Phospholipid/glycerol acyltransferase" evidence="1">
    <location>
        <begin position="2"/>
        <end position="116"/>
    </location>
</feature>
<evidence type="ECO:0000259" key="1">
    <source>
        <dbReference type="Pfam" id="PF01553"/>
    </source>
</evidence>
<organism evidence="2 3">
    <name type="scientific">Xiphophorus maculatus</name>
    <name type="common">Southern platyfish</name>
    <name type="synonym">Platypoecilus maculatus</name>
    <dbReference type="NCBI Taxonomy" id="8083"/>
    <lineage>
        <taxon>Eukaryota</taxon>
        <taxon>Metazoa</taxon>
        <taxon>Chordata</taxon>
        <taxon>Craniata</taxon>
        <taxon>Vertebrata</taxon>
        <taxon>Euteleostomi</taxon>
        <taxon>Actinopterygii</taxon>
        <taxon>Neopterygii</taxon>
        <taxon>Teleostei</taxon>
        <taxon>Neoteleostei</taxon>
        <taxon>Acanthomorphata</taxon>
        <taxon>Ovalentaria</taxon>
        <taxon>Atherinomorphae</taxon>
        <taxon>Cyprinodontiformes</taxon>
        <taxon>Poeciliidae</taxon>
        <taxon>Poeciliinae</taxon>
        <taxon>Xiphophorus</taxon>
    </lineage>
</organism>
<dbReference type="InterPro" id="IPR002123">
    <property type="entry name" value="Plipid/glycerol_acylTrfase"/>
</dbReference>
<dbReference type="GO" id="GO:0016020">
    <property type="term" value="C:membrane"/>
    <property type="evidence" value="ECO:0007669"/>
    <property type="project" value="TreeGrafter"/>
</dbReference>
<reference evidence="3" key="2">
    <citation type="journal article" date="2013" name="Nat. Genet.">
        <title>The genome of the platyfish, Xiphophorus maculatus, provides insights into evolutionary adaptation and several complex traits.</title>
        <authorList>
            <person name="Schartl M."/>
            <person name="Walter R.B."/>
            <person name="Shen Y."/>
            <person name="Garcia T."/>
            <person name="Catchen J."/>
            <person name="Amores A."/>
            <person name="Braasch I."/>
            <person name="Chalopin D."/>
            <person name="Volff J.N."/>
            <person name="Lesch K.P."/>
            <person name="Bisazza A."/>
            <person name="Minx P."/>
            <person name="Hillier L."/>
            <person name="Wilson R.K."/>
            <person name="Fuerstenberg S."/>
            <person name="Boore J."/>
            <person name="Searle S."/>
            <person name="Postlethwait J.H."/>
            <person name="Warren W.C."/>
        </authorList>
    </citation>
    <scope>NUCLEOTIDE SEQUENCE [LARGE SCALE GENOMIC DNA]</scope>
    <source>
        <strain evidence="3">JP 163 A</strain>
    </source>
</reference>
<dbReference type="Proteomes" id="UP000002852">
    <property type="component" value="Unassembled WGS sequence"/>
</dbReference>